<feature type="transmembrane region" description="Helical" evidence="6">
    <location>
        <begin position="121"/>
        <end position="145"/>
    </location>
</feature>
<evidence type="ECO:0000256" key="3">
    <source>
        <dbReference type="ARBA" id="ARBA00022692"/>
    </source>
</evidence>
<proteinExistence type="predicted"/>
<name>A0A919TIU6_9ACTN</name>
<feature type="transmembrane region" description="Helical" evidence="6">
    <location>
        <begin position="187"/>
        <end position="207"/>
    </location>
</feature>
<dbReference type="PANTHER" id="PTHR30086:SF20">
    <property type="entry name" value="ARGININE EXPORTER PROTEIN ARGO-RELATED"/>
    <property type="match status" value="1"/>
</dbReference>
<evidence type="ECO:0000313" key="7">
    <source>
        <dbReference type="EMBL" id="GIF03999.1"/>
    </source>
</evidence>
<keyword evidence="2" id="KW-1003">Cell membrane</keyword>
<keyword evidence="4 6" id="KW-1133">Transmembrane helix</keyword>
<dbReference type="GO" id="GO:0015171">
    <property type="term" value="F:amino acid transmembrane transporter activity"/>
    <property type="evidence" value="ECO:0007669"/>
    <property type="project" value="TreeGrafter"/>
</dbReference>
<evidence type="ECO:0000256" key="1">
    <source>
        <dbReference type="ARBA" id="ARBA00004651"/>
    </source>
</evidence>
<keyword evidence="5 6" id="KW-0472">Membrane</keyword>
<keyword evidence="3 6" id="KW-0812">Transmembrane</keyword>
<dbReference type="Pfam" id="PF01810">
    <property type="entry name" value="LysE"/>
    <property type="match status" value="1"/>
</dbReference>
<sequence length="212" mass="20797">MSAAMGYVVAGSLAGLAVAVPLGAIGLLVIRTGQARGVRVGIAAALGVATTDLIFAALAVSVGGGVAAAVGPFLPPLRIVAGAVLVFLGVRELLALRRARAAGSADATGGRGMPVTATRAFLLLLGLTAANPLTIGYFASAAVGIGGTMSWTAAAFFVAGIFAASAGWQALLVGVGAASRRLMTSRVAHVLTGVSGFLMIALGLYAASDSYL</sequence>
<evidence type="ECO:0000313" key="8">
    <source>
        <dbReference type="Proteomes" id="UP000629619"/>
    </source>
</evidence>
<dbReference type="GO" id="GO:0005886">
    <property type="term" value="C:plasma membrane"/>
    <property type="evidence" value="ECO:0007669"/>
    <property type="project" value="UniProtKB-SubCell"/>
</dbReference>
<feature type="transmembrane region" description="Helical" evidence="6">
    <location>
        <begin position="42"/>
        <end position="67"/>
    </location>
</feature>
<feature type="transmembrane region" description="Helical" evidence="6">
    <location>
        <begin position="73"/>
        <end position="90"/>
    </location>
</feature>
<keyword evidence="8" id="KW-1185">Reference proteome</keyword>
<dbReference type="InterPro" id="IPR001123">
    <property type="entry name" value="LeuE-type"/>
</dbReference>
<gene>
    <name evidence="7" type="ORF">Asi03nite_15370</name>
</gene>
<dbReference type="AlphaFoldDB" id="A0A919TIU6"/>
<comment type="subcellular location">
    <subcellularLocation>
        <location evidence="1">Cell membrane</location>
        <topology evidence="1">Multi-pass membrane protein</topology>
    </subcellularLocation>
</comment>
<accession>A0A919TIU6</accession>
<evidence type="ECO:0000256" key="4">
    <source>
        <dbReference type="ARBA" id="ARBA00022989"/>
    </source>
</evidence>
<comment type="caution">
    <text evidence="7">The sequence shown here is derived from an EMBL/GenBank/DDBJ whole genome shotgun (WGS) entry which is preliminary data.</text>
</comment>
<feature type="transmembrane region" description="Helical" evidence="6">
    <location>
        <begin position="6"/>
        <end position="30"/>
    </location>
</feature>
<evidence type="ECO:0000256" key="2">
    <source>
        <dbReference type="ARBA" id="ARBA00022475"/>
    </source>
</evidence>
<evidence type="ECO:0000256" key="6">
    <source>
        <dbReference type="SAM" id="Phobius"/>
    </source>
</evidence>
<dbReference type="Proteomes" id="UP000629619">
    <property type="component" value="Unassembled WGS sequence"/>
</dbReference>
<organism evidence="7 8">
    <name type="scientific">Actinoplanes siamensis</name>
    <dbReference type="NCBI Taxonomy" id="1223317"/>
    <lineage>
        <taxon>Bacteria</taxon>
        <taxon>Bacillati</taxon>
        <taxon>Actinomycetota</taxon>
        <taxon>Actinomycetes</taxon>
        <taxon>Micromonosporales</taxon>
        <taxon>Micromonosporaceae</taxon>
        <taxon>Actinoplanes</taxon>
    </lineage>
</organism>
<feature type="transmembrane region" description="Helical" evidence="6">
    <location>
        <begin position="151"/>
        <end position="175"/>
    </location>
</feature>
<evidence type="ECO:0000256" key="5">
    <source>
        <dbReference type="ARBA" id="ARBA00023136"/>
    </source>
</evidence>
<dbReference type="PANTHER" id="PTHR30086">
    <property type="entry name" value="ARGININE EXPORTER PROTEIN ARGO"/>
    <property type="match status" value="1"/>
</dbReference>
<reference evidence="7" key="1">
    <citation type="submission" date="2021-01" db="EMBL/GenBank/DDBJ databases">
        <title>Whole genome shotgun sequence of Actinoplanes siamensis NBRC 109076.</title>
        <authorList>
            <person name="Komaki H."/>
            <person name="Tamura T."/>
        </authorList>
    </citation>
    <scope>NUCLEOTIDE SEQUENCE</scope>
    <source>
        <strain evidence="7">NBRC 109076</strain>
    </source>
</reference>
<protein>
    <submittedName>
        <fullName evidence="7">Lysine transporter LysE</fullName>
    </submittedName>
</protein>
<dbReference type="EMBL" id="BOMW01000015">
    <property type="protein sequence ID" value="GIF03999.1"/>
    <property type="molecule type" value="Genomic_DNA"/>
</dbReference>